<accession>A0A8H7AF58</accession>
<sequence length="570" mass="64651">MTEPYSRFSSWYCRDASQPITADCSAERAFSEALQLFKQQLTKDSKKAKVLDDIYASSIADVVCAVNKAQECYGKKRSDSRARNCLVEVSKRLVYYGNVMDVMVQHHPEYVSLAWGTMKVLFGAVVENERLGTTIVTGLCEVADTLPRTELFLELYPTDTMRDGVTTLYTWILRFLIRALKWYEEGKIRHALNAVIKPAALQYDDIMSGIRHACQSMSDRASANSLAEQRDMHEKIWALQDCTTLALPVIQAQQKETQLKLSAFQHHVSSAFLNAEKRQDQASRDVASLTAVVNQVREMIISDQAVNADVRLQLRNTMSKTQLTQALRIVSSSLIFSHMTILRQSIQLRGRRRVKWDQYAMVFQKAPSFNQWNSSASSGGIKLRSAFKDRNLLSGCLTLAIEYLRKPRIAVLWALQCRTQAYDSTEILKSLIGQALTLDYASHNDVTFSFQLRRYLDAHGVEDYFNILGEILSHFTLVYIIIQLEAMLPEATSRFQRHLDDLLDRFKTRAPGSILKILVASSGPSALPPPVRDQQVLRIGGKKQLKKYRTHDASFAPSRFQQSCDHSPDD</sequence>
<dbReference type="EMBL" id="JAACFV010000089">
    <property type="protein sequence ID" value="KAF7506314.1"/>
    <property type="molecule type" value="Genomic_DNA"/>
</dbReference>
<dbReference type="InterPro" id="IPR056125">
    <property type="entry name" value="DUF7708"/>
</dbReference>
<protein>
    <recommendedName>
        <fullName evidence="1">DUF7708 domain-containing protein</fullName>
    </recommendedName>
</protein>
<comment type="caution">
    <text evidence="2">The sequence shown here is derived from an EMBL/GenBank/DDBJ whole genome shotgun (WGS) entry which is preliminary data.</text>
</comment>
<organism evidence="2 3">
    <name type="scientific">Endocarpon pusillum</name>
    <dbReference type="NCBI Taxonomy" id="364733"/>
    <lineage>
        <taxon>Eukaryota</taxon>
        <taxon>Fungi</taxon>
        <taxon>Dikarya</taxon>
        <taxon>Ascomycota</taxon>
        <taxon>Pezizomycotina</taxon>
        <taxon>Eurotiomycetes</taxon>
        <taxon>Chaetothyriomycetidae</taxon>
        <taxon>Verrucariales</taxon>
        <taxon>Verrucariaceae</taxon>
        <taxon>Endocarpon</taxon>
    </lineage>
</organism>
<reference evidence="2" key="1">
    <citation type="submission" date="2020-02" db="EMBL/GenBank/DDBJ databases">
        <authorList>
            <person name="Palmer J.M."/>
        </authorList>
    </citation>
    <scope>NUCLEOTIDE SEQUENCE</scope>
    <source>
        <strain evidence="2">EPUS1.4</strain>
        <tissue evidence="2">Thallus</tissue>
    </source>
</reference>
<feature type="domain" description="DUF7708" evidence="1">
    <location>
        <begin position="85"/>
        <end position="229"/>
    </location>
</feature>
<evidence type="ECO:0000259" key="1">
    <source>
        <dbReference type="Pfam" id="PF24809"/>
    </source>
</evidence>
<name>A0A8H7AF58_9EURO</name>
<evidence type="ECO:0000313" key="3">
    <source>
        <dbReference type="Proteomes" id="UP000606974"/>
    </source>
</evidence>
<proteinExistence type="predicted"/>
<evidence type="ECO:0000313" key="2">
    <source>
        <dbReference type="EMBL" id="KAF7506314.1"/>
    </source>
</evidence>
<keyword evidence="3" id="KW-1185">Reference proteome</keyword>
<dbReference type="Pfam" id="PF24809">
    <property type="entry name" value="DUF7708"/>
    <property type="match status" value="1"/>
</dbReference>
<gene>
    <name evidence="2" type="ORF">GJ744_011887</name>
</gene>
<dbReference type="AlphaFoldDB" id="A0A8H7AF58"/>
<dbReference type="OrthoDB" id="61900at2759"/>
<dbReference type="Proteomes" id="UP000606974">
    <property type="component" value="Unassembled WGS sequence"/>
</dbReference>